<sequence>MNFPINSASENKKYLTVPSKTAVQNDIPKNPPPAAKKQNNSSTKIWSGLGALAVIGIASVAIYRARSNKSETLNPVQDTKQIIKDLKVKIKTDYLNRKAEILNAHKKDSVDENEIKKYIDMKQEASDSIKTVLKNLQQDSEWQELRKIRKSLLKTLCSDKNGEQNNIASKKIELINNILTCKLHPEQIQAFKDNTLMDISDAAEIVRKPFNTIKEFEKEYAAKQKYEFEFNLDDKLFFTNCNLSLRDIFPEEMKKYDFAKEKISELKLEPKRKLHEKLTKLAEEFHSCEDVKKLKNLNGTDKQTSPVIA</sequence>
<keyword evidence="2" id="KW-0472">Membrane</keyword>
<keyword evidence="2" id="KW-1133">Transmembrane helix</keyword>
<feature type="transmembrane region" description="Helical" evidence="2">
    <location>
        <begin position="45"/>
        <end position="63"/>
    </location>
</feature>
<dbReference type="Proteomes" id="UP000823928">
    <property type="component" value="Unassembled WGS sequence"/>
</dbReference>
<feature type="region of interest" description="Disordered" evidence="1">
    <location>
        <begin position="14"/>
        <end position="41"/>
    </location>
</feature>
<evidence type="ECO:0000313" key="4">
    <source>
        <dbReference type="Proteomes" id="UP000823928"/>
    </source>
</evidence>
<name>A0A9D1EWC3_9BACT</name>
<comment type="caution">
    <text evidence="3">The sequence shown here is derived from an EMBL/GenBank/DDBJ whole genome shotgun (WGS) entry which is preliminary data.</text>
</comment>
<dbReference type="AlphaFoldDB" id="A0A9D1EWC3"/>
<reference evidence="3" key="2">
    <citation type="journal article" date="2021" name="PeerJ">
        <title>Extensive microbial diversity within the chicken gut microbiome revealed by metagenomics and culture.</title>
        <authorList>
            <person name="Gilroy R."/>
            <person name="Ravi A."/>
            <person name="Getino M."/>
            <person name="Pursley I."/>
            <person name="Horton D.L."/>
            <person name="Alikhan N.F."/>
            <person name="Baker D."/>
            <person name="Gharbi K."/>
            <person name="Hall N."/>
            <person name="Watson M."/>
            <person name="Adriaenssens E.M."/>
            <person name="Foster-Nyarko E."/>
            <person name="Jarju S."/>
            <person name="Secka A."/>
            <person name="Antonio M."/>
            <person name="Oren A."/>
            <person name="Chaudhuri R.R."/>
            <person name="La Ragione R."/>
            <person name="Hildebrand F."/>
            <person name="Pallen M.J."/>
        </authorList>
    </citation>
    <scope>NUCLEOTIDE SEQUENCE</scope>
    <source>
        <strain evidence="3">6276</strain>
    </source>
</reference>
<evidence type="ECO:0000256" key="2">
    <source>
        <dbReference type="SAM" id="Phobius"/>
    </source>
</evidence>
<keyword evidence="2" id="KW-0812">Transmembrane</keyword>
<evidence type="ECO:0000313" key="3">
    <source>
        <dbReference type="EMBL" id="HIS35125.1"/>
    </source>
</evidence>
<dbReference type="EMBL" id="DVIU01000015">
    <property type="protein sequence ID" value="HIS35125.1"/>
    <property type="molecule type" value="Genomic_DNA"/>
</dbReference>
<protein>
    <submittedName>
        <fullName evidence="3">Uncharacterized protein</fullName>
    </submittedName>
</protein>
<accession>A0A9D1EWC3</accession>
<organism evidence="3 4">
    <name type="scientific">Candidatus Scatousia excrementigallinarum</name>
    <dbReference type="NCBI Taxonomy" id="2840935"/>
    <lineage>
        <taxon>Bacteria</taxon>
        <taxon>Candidatus Scatousia</taxon>
    </lineage>
</organism>
<gene>
    <name evidence="3" type="ORF">IAC10_00640</name>
</gene>
<proteinExistence type="predicted"/>
<evidence type="ECO:0000256" key="1">
    <source>
        <dbReference type="SAM" id="MobiDB-lite"/>
    </source>
</evidence>
<reference evidence="3" key="1">
    <citation type="submission" date="2020-10" db="EMBL/GenBank/DDBJ databases">
        <authorList>
            <person name="Gilroy R."/>
        </authorList>
    </citation>
    <scope>NUCLEOTIDE SEQUENCE</scope>
    <source>
        <strain evidence="3">6276</strain>
    </source>
</reference>